<dbReference type="InterPro" id="IPR041577">
    <property type="entry name" value="RT_RNaseH_2"/>
</dbReference>
<dbReference type="PANTHER" id="PTHR24559">
    <property type="entry name" value="TRANSPOSON TY3-I GAG-POL POLYPROTEIN"/>
    <property type="match status" value="1"/>
</dbReference>
<evidence type="ECO:0000313" key="3">
    <source>
        <dbReference type="Proteomes" id="UP000075243"/>
    </source>
</evidence>
<protein>
    <submittedName>
        <fullName evidence="2">Transposon Ty3-I Gag-Pol polyprotein</fullName>
    </submittedName>
</protein>
<dbReference type="InterPro" id="IPR000477">
    <property type="entry name" value="RT_dom"/>
</dbReference>
<dbReference type="AlphaFoldDB" id="A0A151TFB0"/>
<dbReference type="InterPro" id="IPR053134">
    <property type="entry name" value="RNA-dir_DNA_polymerase"/>
</dbReference>
<accession>A0A151TFB0</accession>
<dbReference type="InterPro" id="IPR043128">
    <property type="entry name" value="Rev_trsase/Diguanyl_cyclase"/>
</dbReference>
<dbReference type="InterPro" id="IPR043502">
    <property type="entry name" value="DNA/RNA_pol_sf"/>
</dbReference>
<reference evidence="2 3" key="1">
    <citation type="journal article" date="2012" name="Nat. Biotechnol.">
        <title>Draft genome sequence of pigeonpea (Cajanus cajan), an orphan legume crop of resource-poor farmers.</title>
        <authorList>
            <person name="Varshney R.K."/>
            <person name="Chen W."/>
            <person name="Li Y."/>
            <person name="Bharti A.K."/>
            <person name="Saxena R.K."/>
            <person name="Schlueter J.A."/>
            <person name="Donoghue M.T."/>
            <person name="Azam S."/>
            <person name="Fan G."/>
            <person name="Whaley A.M."/>
            <person name="Farmer A.D."/>
            <person name="Sheridan J."/>
            <person name="Iwata A."/>
            <person name="Tuteja R."/>
            <person name="Penmetsa R.V."/>
            <person name="Wu W."/>
            <person name="Upadhyaya H.D."/>
            <person name="Yang S.P."/>
            <person name="Shah T."/>
            <person name="Saxena K.B."/>
            <person name="Michael T."/>
            <person name="McCombie W.R."/>
            <person name="Yang B."/>
            <person name="Zhang G."/>
            <person name="Yang H."/>
            <person name="Wang J."/>
            <person name="Spillane C."/>
            <person name="Cook D.R."/>
            <person name="May G.D."/>
            <person name="Xu X."/>
            <person name="Jackson S.A."/>
        </authorList>
    </citation>
    <scope>NUCLEOTIDE SEQUENCE [LARGE SCALE GENOMIC DNA]</scope>
    <source>
        <strain evidence="3">cv. Asha</strain>
    </source>
</reference>
<evidence type="ECO:0000313" key="2">
    <source>
        <dbReference type="EMBL" id="KYP65725.1"/>
    </source>
</evidence>
<name>A0A151TFB0_CAJCA</name>
<gene>
    <name evidence="2" type="ORF">KK1_011987</name>
</gene>
<evidence type="ECO:0000259" key="1">
    <source>
        <dbReference type="PROSITE" id="PS50878"/>
    </source>
</evidence>
<dbReference type="CDD" id="cd01647">
    <property type="entry name" value="RT_LTR"/>
    <property type="match status" value="1"/>
</dbReference>
<organism evidence="2 3">
    <name type="scientific">Cajanus cajan</name>
    <name type="common">Pigeon pea</name>
    <name type="synonym">Cajanus indicus</name>
    <dbReference type="NCBI Taxonomy" id="3821"/>
    <lineage>
        <taxon>Eukaryota</taxon>
        <taxon>Viridiplantae</taxon>
        <taxon>Streptophyta</taxon>
        <taxon>Embryophyta</taxon>
        <taxon>Tracheophyta</taxon>
        <taxon>Spermatophyta</taxon>
        <taxon>Magnoliopsida</taxon>
        <taxon>eudicotyledons</taxon>
        <taxon>Gunneridae</taxon>
        <taxon>Pentapetalae</taxon>
        <taxon>rosids</taxon>
        <taxon>fabids</taxon>
        <taxon>Fabales</taxon>
        <taxon>Fabaceae</taxon>
        <taxon>Papilionoideae</taxon>
        <taxon>50 kb inversion clade</taxon>
        <taxon>NPAAA clade</taxon>
        <taxon>indigoferoid/millettioid clade</taxon>
        <taxon>Phaseoleae</taxon>
        <taxon>Cajanus</taxon>
    </lineage>
</organism>
<dbReference type="Pfam" id="PF00078">
    <property type="entry name" value="RVT_1"/>
    <property type="match status" value="1"/>
</dbReference>
<dbReference type="SUPFAM" id="SSF56672">
    <property type="entry name" value="DNA/RNA polymerases"/>
    <property type="match status" value="1"/>
</dbReference>
<feature type="domain" description="Reverse transcriptase" evidence="1">
    <location>
        <begin position="41"/>
        <end position="220"/>
    </location>
</feature>
<dbReference type="PROSITE" id="PS50878">
    <property type="entry name" value="RT_POL"/>
    <property type="match status" value="1"/>
</dbReference>
<sequence length="381" mass="43174">MPGIDPNFLCHKLSVCREAKPVAQRKRKTGEERKKAIEAEVSKLMEAGFYTTWLANIIIVKKSNDKWRMCTDYTDLNKACPKDAYPLPNINRLVDGAAGHRFLTFLDAYSGYNQIRMHPRDEDKTTFVVESTNYCYQVMPFGLKNAGATFQRLMDKIFGDQIGKNMEVYVDDMVVKSADPPSHVADLDEVFHALRRHQMRLNPDKCVFGISGGKFLGFMLSSRGIEANLDKCQAIIDMRSPTSLKEVQKLAGRLTALSRFLSCMVETSKPIIGLLKKANQFQWTDECEASFQLFKKRLGTLPLLAKLTPGREVVLYLAVSGEAISAGMIQEQDGQQQSVYFISQVLQDAECRYQLLEKVALGLLYVVRRLRQYFQSHTVVV</sequence>
<dbReference type="Pfam" id="PF17919">
    <property type="entry name" value="RT_RNaseH_2"/>
    <property type="match status" value="1"/>
</dbReference>
<keyword evidence="3" id="KW-1185">Reference proteome</keyword>
<dbReference type="Gene3D" id="3.10.10.10">
    <property type="entry name" value="HIV Type 1 Reverse Transcriptase, subunit A, domain 1"/>
    <property type="match status" value="1"/>
</dbReference>
<dbReference type="Proteomes" id="UP000075243">
    <property type="component" value="Chromosome 6"/>
</dbReference>
<dbReference type="PANTHER" id="PTHR24559:SF430">
    <property type="entry name" value="RNA-DIRECTED DNA POLYMERASE"/>
    <property type="match status" value="1"/>
</dbReference>
<dbReference type="Gene3D" id="3.30.70.270">
    <property type="match status" value="2"/>
</dbReference>
<dbReference type="EMBL" id="CM003608">
    <property type="protein sequence ID" value="KYP65725.1"/>
    <property type="molecule type" value="Genomic_DNA"/>
</dbReference>
<dbReference type="Gramene" id="C.cajan_11637.t">
    <property type="protein sequence ID" value="C.cajan_11637.t"/>
    <property type="gene ID" value="C.cajan_11637"/>
</dbReference>
<proteinExistence type="predicted"/>